<dbReference type="PANTHER" id="PTHR43473">
    <property type="entry name" value="MAGNESIUM-CHELATASE SUBUNIT CHLD, CHLOROPLASTIC"/>
    <property type="match status" value="1"/>
</dbReference>
<evidence type="ECO:0008006" key="3">
    <source>
        <dbReference type="Google" id="ProtNLM"/>
    </source>
</evidence>
<dbReference type="Proteomes" id="UP000355283">
    <property type="component" value="Unassembled WGS sequence"/>
</dbReference>
<feature type="non-terminal residue" evidence="1">
    <location>
        <position position="1"/>
    </location>
</feature>
<gene>
    <name evidence="1" type="ORF">NSK_006150</name>
</gene>
<evidence type="ECO:0000313" key="1">
    <source>
        <dbReference type="EMBL" id="TFJ82520.1"/>
    </source>
</evidence>
<accession>A0A4D9CTM3</accession>
<dbReference type="EMBL" id="SDOX01000099">
    <property type="protein sequence ID" value="TFJ82520.1"/>
    <property type="molecule type" value="Genomic_DNA"/>
</dbReference>
<dbReference type="AlphaFoldDB" id="A0A4D9CTM3"/>
<dbReference type="PANTHER" id="PTHR43473:SF2">
    <property type="entry name" value="MAGNESIUM-CHELATASE SUBUNIT CHLD, CHLOROPLASTIC"/>
    <property type="match status" value="1"/>
</dbReference>
<keyword evidence="2" id="KW-1185">Reference proteome</keyword>
<sequence length="179" mass="19121">VLLPPHPLHCDGQEPSRDHALRGGSPLAHALQMGVKTGQNAMKQGDVGSAVLVCISDGRANVPLSKSMDVMPIGNPLEGLEEGGKEKKKDKEAEKKAREEIKEEVLNTARALGVLPGFSLLMVDTENKFVSTGVAKEIAAAAFGKYHFIPKATDRAVAEVASMAISDIKQSKNNVKSRR</sequence>
<dbReference type="OrthoDB" id="299997at2759"/>
<comment type="caution">
    <text evidence="1">The sequence shown here is derived from an EMBL/GenBank/DDBJ whole genome shotgun (WGS) entry which is preliminary data.</text>
</comment>
<protein>
    <recommendedName>
        <fullName evidence="3">VWFA domain-containing protein</fullName>
    </recommendedName>
</protein>
<evidence type="ECO:0000313" key="2">
    <source>
        <dbReference type="Proteomes" id="UP000355283"/>
    </source>
</evidence>
<organism evidence="1 2">
    <name type="scientific">Nannochloropsis salina CCMP1776</name>
    <dbReference type="NCBI Taxonomy" id="1027361"/>
    <lineage>
        <taxon>Eukaryota</taxon>
        <taxon>Sar</taxon>
        <taxon>Stramenopiles</taxon>
        <taxon>Ochrophyta</taxon>
        <taxon>Eustigmatophyceae</taxon>
        <taxon>Eustigmatales</taxon>
        <taxon>Monodopsidaceae</taxon>
        <taxon>Microchloropsis</taxon>
        <taxon>Microchloropsis salina</taxon>
    </lineage>
</organism>
<reference evidence="1 2" key="1">
    <citation type="submission" date="2019-01" db="EMBL/GenBank/DDBJ databases">
        <title>Nuclear Genome Assembly of the Microalgal Biofuel strain Nannochloropsis salina CCMP1776.</title>
        <authorList>
            <person name="Hovde B."/>
        </authorList>
    </citation>
    <scope>NUCLEOTIDE SEQUENCE [LARGE SCALE GENOMIC DNA]</scope>
    <source>
        <strain evidence="1 2">CCMP1776</strain>
    </source>
</reference>
<name>A0A4D9CTM3_9STRA</name>
<proteinExistence type="predicted"/>